<dbReference type="GO" id="GO:0007018">
    <property type="term" value="P:microtubule-based movement"/>
    <property type="evidence" value="ECO:0007669"/>
    <property type="project" value="InterPro"/>
</dbReference>
<dbReference type="Gene3D" id="3.40.50.300">
    <property type="entry name" value="P-loop containing nucleotide triphosphate hydrolases"/>
    <property type="match status" value="1"/>
</dbReference>
<feature type="domain" description="Dynein heavy chain region D6 P-loop" evidence="1">
    <location>
        <begin position="161"/>
        <end position="217"/>
    </location>
</feature>
<accession>A0A835NI07</accession>
<dbReference type="PANTHER" id="PTHR46961:SF16">
    <property type="entry name" value="DYNEIN AXONEMAL HEAVY CHAIN 17-RELATED"/>
    <property type="match status" value="1"/>
</dbReference>
<dbReference type="PANTHER" id="PTHR46961">
    <property type="entry name" value="DYNEIN HEAVY CHAIN 1, AXONEMAL-LIKE PROTEIN"/>
    <property type="match status" value="1"/>
</dbReference>
<dbReference type="GO" id="GO:0030286">
    <property type="term" value="C:dynein complex"/>
    <property type="evidence" value="ECO:0007669"/>
    <property type="project" value="InterPro"/>
</dbReference>
<evidence type="ECO:0000313" key="4">
    <source>
        <dbReference type="Proteomes" id="UP000618051"/>
    </source>
</evidence>
<evidence type="ECO:0000259" key="1">
    <source>
        <dbReference type="Pfam" id="PF03028"/>
    </source>
</evidence>
<sequence>MWKKLGYTFNHRNLHNISLGQGQEVVAEQALDLAAKEGMKSLFLEPLDSFPACCPKPSLHLKEHRGATQGGNSAVGLALLGIPNQGNAASSHHNPTKCPRACWAPPRGWSSMEPEEEQPEGLKQYWFGEDKELVLMEIHSWGYRDPTETIPAPCRAMPDAANIHLVAKWLSCLEKKLEQLSEGSHQDFRVFISAEPAPCPESHIIPQGILENSIKITSEAPTGMHANLHKALDNFSQPRLEVQNC</sequence>
<dbReference type="AlphaFoldDB" id="A0A835NI07"/>
<dbReference type="OrthoDB" id="10251809at2759"/>
<dbReference type="Proteomes" id="UP000618051">
    <property type="component" value="Unassembled WGS sequence"/>
</dbReference>
<protein>
    <recommendedName>
        <fullName evidence="1">Dynein heavy chain region D6 P-loop domain-containing protein</fullName>
    </recommendedName>
</protein>
<keyword evidence="4" id="KW-1185">Reference proteome</keyword>
<dbReference type="InterPro" id="IPR026983">
    <property type="entry name" value="DHC"/>
</dbReference>
<gene>
    <name evidence="3" type="ORF">IHE44_0006716</name>
    <name evidence="2" type="ORF">IHE44_005773</name>
</gene>
<dbReference type="InterPro" id="IPR027417">
    <property type="entry name" value="P-loop_NTPase"/>
</dbReference>
<name>A0A835NI07_9PASS</name>
<dbReference type="EMBL" id="JADDUC020000022">
    <property type="protein sequence ID" value="KAI1232273.1"/>
    <property type="molecule type" value="Genomic_DNA"/>
</dbReference>
<dbReference type="GO" id="GO:0008569">
    <property type="term" value="F:minus-end-directed microtubule motor activity"/>
    <property type="evidence" value="ECO:0007669"/>
    <property type="project" value="InterPro"/>
</dbReference>
<dbReference type="GO" id="GO:0051959">
    <property type="term" value="F:dynein light intermediate chain binding"/>
    <property type="evidence" value="ECO:0007669"/>
    <property type="project" value="InterPro"/>
</dbReference>
<reference evidence="2" key="1">
    <citation type="submission" date="2020-10" db="EMBL/GenBank/DDBJ databases">
        <title>Feather gene expression reveals the developmental basis of iridescence in African starlings.</title>
        <authorList>
            <person name="Rubenstein D.R."/>
        </authorList>
    </citation>
    <scope>NUCLEOTIDE SEQUENCE</scope>
    <source>
        <strain evidence="2">SS15</strain>
        <tissue evidence="2">Liver</tissue>
    </source>
</reference>
<reference evidence="3 4" key="2">
    <citation type="journal article" date="2021" name="J. Hered.">
        <title>Feather Gene Expression Elucidates the Developmental Basis of Plumage Iridescence in African Starlings.</title>
        <authorList>
            <person name="Rubenstein D.R."/>
            <person name="Corvelo A."/>
            <person name="MacManes M.D."/>
            <person name="Maia R."/>
            <person name="Narzisi G."/>
            <person name="Rousaki A."/>
            <person name="Vandenabeele P."/>
            <person name="Shawkey M.D."/>
            <person name="Solomon J."/>
        </authorList>
    </citation>
    <scope>NUCLEOTIDE SEQUENCE [LARGE SCALE GENOMIC DNA]</scope>
    <source>
        <strain evidence="3">SS15</strain>
    </source>
</reference>
<dbReference type="GO" id="GO:0045505">
    <property type="term" value="F:dynein intermediate chain binding"/>
    <property type="evidence" value="ECO:0007669"/>
    <property type="project" value="InterPro"/>
</dbReference>
<organism evidence="2">
    <name type="scientific">Lamprotornis superbus</name>
    <dbReference type="NCBI Taxonomy" id="245042"/>
    <lineage>
        <taxon>Eukaryota</taxon>
        <taxon>Metazoa</taxon>
        <taxon>Chordata</taxon>
        <taxon>Craniata</taxon>
        <taxon>Vertebrata</taxon>
        <taxon>Euteleostomi</taxon>
        <taxon>Archelosauria</taxon>
        <taxon>Archosauria</taxon>
        <taxon>Dinosauria</taxon>
        <taxon>Saurischia</taxon>
        <taxon>Theropoda</taxon>
        <taxon>Coelurosauria</taxon>
        <taxon>Aves</taxon>
        <taxon>Neognathae</taxon>
        <taxon>Neoaves</taxon>
        <taxon>Telluraves</taxon>
        <taxon>Australaves</taxon>
        <taxon>Passeriformes</taxon>
        <taxon>Sturnidae</taxon>
        <taxon>Lamprotornis</taxon>
    </lineage>
</organism>
<proteinExistence type="predicted"/>
<dbReference type="EMBL" id="JADDUC010000216">
    <property type="protein sequence ID" value="KAG0115539.1"/>
    <property type="molecule type" value="Genomic_DNA"/>
</dbReference>
<evidence type="ECO:0000313" key="3">
    <source>
        <dbReference type="EMBL" id="KAI1232273.1"/>
    </source>
</evidence>
<dbReference type="InterPro" id="IPR004273">
    <property type="entry name" value="Dynein_heavy_D6_P-loop"/>
</dbReference>
<dbReference type="Pfam" id="PF03028">
    <property type="entry name" value="Dynein_heavy"/>
    <property type="match status" value="1"/>
</dbReference>
<reference evidence="3" key="3">
    <citation type="submission" date="2022-01" db="EMBL/GenBank/DDBJ databases">
        <authorList>
            <person name="Rubenstein D.R."/>
        </authorList>
    </citation>
    <scope>NUCLEOTIDE SEQUENCE</scope>
    <source>
        <strain evidence="3">SS15</strain>
        <tissue evidence="3">Liver</tissue>
    </source>
</reference>
<comment type="caution">
    <text evidence="2">The sequence shown here is derived from an EMBL/GenBank/DDBJ whole genome shotgun (WGS) entry which is preliminary data.</text>
</comment>
<evidence type="ECO:0000313" key="2">
    <source>
        <dbReference type="EMBL" id="KAG0115539.1"/>
    </source>
</evidence>